<dbReference type="PANTHER" id="PTHR14084:SF0">
    <property type="entry name" value="KYNURENINASE"/>
    <property type="match status" value="1"/>
</dbReference>
<dbReference type="NCBIfam" id="TIGR01814">
    <property type="entry name" value="kynureninase"/>
    <property type="match status" value="1"/>
</dbReference>
<comment type="pathway">
    <text evidence="5">Amino-acid degradation; L-kynurenine degradation; L-alanine and anthranilate from L-kynurenine: step 1/1.</text>
</comment>
<dbReference type="InterPro" id="IPR015424">
    <property type="entry name" value="PyrdxlP-dep_Trfase"/>
</dbReference>
<dbReference type="PhylomeDB" id="B6QP86"/>
<comment type="catalytic activity">
    <reaction evidence="5">
        <text>3-hydroxy-L-kynurenine + H2O = 3-hydroxyanthranilate + L-alanine + H(+)</text>
        <dbReference type="Rhea" id="RHEA:25143"/>
        <dbReference type="ChEBI" id="CHEBI:15377"/>
        <dbReference type="ChEBI" id="CHEBI:15378"/>
        <dbReference type="ChEBI" id="CHEBI:36559"/>
        <dbReference type="ChEBI" id="CHEBI:57972"/>
        <dbReference type="ChEBI" id="CHEBI:58125"/>
    </reaction>
</comment>
<dbReference type="UniPathway" id="UPA00334">
    <property type="reaction ID" value="UER00455"/>
</dbReference>
<dbReference type="PIRSF" id="PIRSF038800">
    <property type="entry name" value="KYNU"/>
    <property type="match status" value="1"/>
</dbReference>
<dbReference type="Gene3D" id="3.40.640.10">
    <property type="entry name" value="Type I PLP-dependent aspartate aminotransferase-like (Major domain)"/>
    <property type="match status" value="1"/>
</dbReference>
<dbReference type="EC" id="3.7.1.3" evidence="5"/>
<dbReference type="GO" id="GO:0030429">
    <property type="term" value="F:kynureninase activity"/>
    <property type="evidence" value="ECO:0007669"/>
    <property type="project" value="UniProtKB-UniRule"/>
</dbReference>
<feature type="binding site" evidence="5">
    <location>
        <position position="121"/>
    </location>
    <ligand>
        <name>pyridoxal 5'-phosphate</name>
        <dbReference type="ChEBI" id="CHEBI:597326"/>
    </ligand>
</feature>
<comment type="catalytic activity">
    <reaction evidence="5">
        <text>L-kynurenine + H2O = anthranilate + L-alanine + H(+)</text>
        <dbReference type="Rhea" id="RHEA:16813"/>
        <dbReference type="ChEBI" id="CHEBI:15377"/>
        <dbReference type="ChEBI" id="CHEBI:15378"/>
        <dbReference type="ChEBI" id="CHEBI:16567"/>
        <dbReference type="ChEBI" id="CHEBI:57959"/>
        <dbReference type="ChEBI" id="CHEBI:57972"/>
        <dbReference type="EC" id="3.7.1.3"/>
    </reaction>
</comment>
<dbReference type="Pfam" id="PF22580">
    <property type="entry name" value="KYNU_C"/>
    <property type="match status" value="1"/>
</dbReference>
<dbReference type="GO" id="GO:0034354">
    <property type="term" value="P:'de novo' NAD+ biosynthetic process from L-tryptophan"/>
    <property type="evidence" value="ECO:0007669"/>
    <property type="project" value="UniProtKB-UniRule"/>
</dbReference>
<feature type="modified residue" description="N6-(pyridoxal phosphate)lysine" evidence="5">
    <location>
        <position position="144"/>
    </location>
</feature>
<evidence type="ECO:0000256" key="2">
    <source>
        <dbReference type="ARBA" id="ARBA00022642"/>
    </source>
</evidence>
<dbReference type="GO" id="GO:0030170">
    <property type="term" value="F:pyridoxal phosphate binding"/>
    <property type="evidence" value="ECO:0007669"/>
    <property type="project" value="UniProtKB-UniRule"/>
</dbReference>
<feature type="binding site" evidence="5">
    <location>
        <position position="4"/>
    </location>
    <ligand>
        <name>pyridoxal 5'-phosphate</name>
        <dbReference type="ChEBI" id="CHEBI:597326"/>
    </ligand>
</feature>
<evidence type="ECO:0000256" key="3">
    <source>
        <dbReference type="ARBA" id="ARBA00022801"/>
    </source>
</evidence>
<dbReference type="Proteomes" id="UP000001294">
    <property type="component" value="Unassembled WGS sequence"/>
</dbReference>
<evidence type="ECO:0000256" key="1">
    <source>
        <dbReference type="ARBA" id="ARBA00022490"/>
    </source>
</evidence>
<feature type="binding site" evidence="5">
    <location>
        <begin position="32"/>
        <end position="35"/>
    </location>
    <ligand>
        <name>pyridoxal 5'-phosphate</name>
        <dbReference type="ChEBI" id="CHEBI:597326"/>
    </ligand>
</feature>
<name>B6QP86_TALMQ</name>
<dbReference type="SUPFAM" id="SSF53383">
    <property type="entry name" value="PLP-dependent transferases"/>
    <property type="match status" value="1"/>
</dbReference>
<dbReference type="FunFam" id="3.40.640.10:FF:000031">
    <property type="entry name" value="Kynureninase"/>
    <property type="match status" value="1"/>
</dbReference>
<dbReference type="InterPro" id="IPR015421">
    <property type="entry name" value="PyrdxlP-dep_Trfase_major"/>
</dbReference>
<feature type="binding site" evidence="5">
    <location>
        <position position="143"/>
    </location>
    <ligand>
        <name>pyridoxal 5'-phosphate</name>
        <dbReference type="ChEBI" id="CHEBI:597326"/>
    </ligand>
</feature>
<dbReference type="STRING" id="441960.B6QP86"/>
<evidence type="ECO:0000313" key="8">
    <source>
        <dbReference type="Proteomes" id="UP000001294"/>
    </source>
</evidence>
<keyword evidence="2 5" id="KW-0662">Pyridine nucleotide biosynthesis</keyword>
<comment type="pathway">
    <text evidence="5">Cofactor biosynthesis; NAD(+) biosynthesis; quinolinate from L-kynurenine: step 2/3.</text>
</comment>
<dbReference type="InterPro" id="IPR015422">
    <property type="entry name" value="PyrdxlP-dep_Trfase_small"/>
</dbReference>
<dbReference type="GO" id="GO:0097053">
    <property type="term" value="P:L-kynurenine catabolic process"/>
    <property type="evidence" value="ECO:0007669"/>
    <property type="project" value="UniProtKB-UniRule"/>
</dbReference>
<evidence type="ECO:0000259" key="6">
    <source>
        <dbReference type="Pfam" id="PF00266"/>
    </source>
</evidence>
<keyword evidence="8" id="KW-1185">Reference proteome</keyword>
<keyword evidence="3 5" id="KW-0378">Hydrolase</keyword>
<dbReference type="Pfam" id="PF00266">
    <property type="entry name" value="Aminotran_5"/>
    <property type="match status" value="1"/>
</dbReference>
<sequence length="351" mass="39234">MGTLTGNIHILMSSFYRPTAERYKIILEGKAFPSDHYAVESQIRLHNFDPATSMVLIEPEDAEKPILSTEQILKVIDDNASDTALILLPGIQFYTGQYFDIKTITAHAHSKGILIGWDCAHAVGNVELQLHDWDVDFAAWCHYKYVNSGPGAMAGLFVHEKHGKVKLSEAGDNPSYRPRLAGWWGHDKETRFQMNNKFIPQQGAAGYQMSNPSVLDLSAVASSLEIFNQATMPALRQKSLELTGYLEHLLLKYPLDDNSLAENESNKKPYTIITPSNPSERGAQLSILLQPGLLDKVLEILEENGVVIDERKPNVVRVAPAPSYNSFTDVWEFHQIFAKACKEAVRVRDGK</sequence>
<dbReference type="GO" id="GO:0019805">
    <property type="term" value="P:quinolinate biosynthetic process"/>
    <property type="evidence" value="ECO:0007669"/>
    <property type="project" value="UniProtKB-UniRule"/>
</dbReference>
<comment type="cofactor">
    <cofactor evidence="5">
        <name>pyridoxal 5'-phosphate</name>
        <dbReference type="ChEBI" id="CHEBI:597326"/>
    </cofactor>
</comment>
<protein>
    <recommendedName>
        <fullName evidence="5">Kynureninase</fullName>
        <ecNumber evidence="5">3.7.1.3</ecNumber>
    </recommendedName>
    <alternativeName>
        <fullName evidence="5">Biosynthesis of nicotinic acid protein 5</fullName>
    </alternativeName>
    <alternativeName>
        <fullName evidence="5">L-kynurenine hydrolase</fullName>
    </alternativeName>
</protein>
<proteinExistence type="inferred from homology"/>
<organism evidence="7 8">
    <name type="scientific">Talaromyces marneffei (strain ATCC 18224 / CBS 334.59 / QM 7333)</name>
    <name type="common">Penicillium marneffei</name>
    <dbReference type="NCBI Taxonomy" id="441960"/>
    <lineage>
        <taxon>Eukaryota</taxon>
        <taxon>Fungi</taxon>
        <taxon>Dikarya</taxon>
        <taxon>Ascomycota</taxon>
        <taxon>Pezizomycotina</taxon>
        <taxon>Eurotiomycetes</taxon>
        <taxon>Eurotiomycetidae</taxon>
        <taxon>Eurotiales</taxon>
        <taxon>Trichocomaceae</taxon>
        <taxon>Talaromyces</taxon>
        <taxon>Talaromyces sect. Talaromyces</taxon>
    </lineage>
</organism>
<comment type="subunit">
    <text evidence="5">Homodimer.</text>
</comment>
<keyword evidence="1 5" id="KW-0963">Cytoplasm</keyword>
<dbReference type="OrthoDB" id="5978656at2759"/>
<dbReference type="PANTHER" id="PTHR14084">
    <property type="entry name" value="KYNURENINASE"/>
    <property type="match status" value="1"/>
</dbReference>
<comment type="subcellular location">
    <subcellularLocation>
        <location evidence="5">Cytoplasm</location>
    </subcellularLocation>
</comment>
<gene>
    <name evidence="5" type="primary">BNA5</name>
    <name evidence="7" type="ORF">PMAA_047590</name>
</gene>
<accession>B6QP86</accession>
<dbReference type="HOGENOM" id="CLU_003433_4_0_1"/>
<dbReference type="AlphaFoldDB" id="B6QP86"/>
<feature type="binding site" evidence="5">
    <location>
        <position position="211"/>
    </location>
    <ligand>
        <name>pyridoxal 5'-phosphate</name>
        <dbReference type="ChEBI" id="CHEBI:597326"/>
    </ligand>
</feature>
<evidence type="ECO:0000256" key="4">
    <source>
        <dbReference type="ARBA" id="ARBA00022898"/>
    </source>
</evidence>
<comment type="similarity">
    <text evidence="5">Belongs to the kynureninase family.</text>
</comment>
<dbReference type="InterPro" id="IPR000192">
    <property type="entry name" value="Aminotrans_V_dom"/>
</dbReference>
<dbReference type="EMBL" id="DS995904">
    <property type="protein sequence ID" value="EEA20947.1"/>
    <property type="molecule type" value="Genomic_DNA"/>
</dbReference>
<dbReference type="GO" id="GO:0005737">
    <property type="term" value="C:cytoplasm"/>
    <property type="evidence" value="ECO:0007669"/>
    <property type="project" value="UniProtKB-SubCell"/>
</dbReference>
<evidence type="ECO:0000313" key="7">
    <source>
        <dbReference type="EMBL" id="EEA20947.1"/>
    </source>
</evidence>
<dbReference type="VEuPathDB" id="FungiDB:PMAA_047590"/>
<dbReference type="HAMAP" id="MF_01970">
    <property type="entry name" value="Kynureninase"/>
    <property type="match status" value="1"/>
</dbReference>
<feature type="binding site" evidence="5">
    <location>
        <position position="118"/>
    </location>
    <ligand>
        <name>pyridoxal 5'-phosphate</name>
        <dbReference type="ChEBI" id="CHEBI:597326"/>
    </ligand>
</feature>
<comment type="caution">
    <text evidence="5">Lacks conserved residue(s) required for the propagation of feature annotation.</text>
</comment>
<dbReference type="Gene3D" id="3.90.1150.10">
    <property type="entry name" value="Aspartate Aminotransferase, domain 1"/>
    <property type="match status" value="1"/>
</dbReference>
<feature type="binding site" evidence="5">
    <location>
        <position position="5"/>
    </location>
    <ligand>
        <name>pyridoxal 5'-phosphate</name>
        <dbReference type="ChEBI" id="CHEBI:597326"/>
    </ligand>
</feature>
<dbReference type="GO" id="GO:0043420">
    <property type="term" value="P:anthranilate metabolic process"/>
    <property type="evidence" value="ECO:0007669"/>
    <property type="project" value="UniProtKB-UniRule"/>
</dbReference>
<feature type="binding site" evidence="5">
    <location>
        <position position="183"/>
    </location>
    <ligand>
        <name>pyridoxal 5'-phosphate</name>
        <dbReference type="ChEBI" id="CHEBI:597326"/>
    </ligand>
</feature>
<evidence type="ECO:0000256" key="5">
    <source>
        <dbReference type="HAMAP-Rule" id="MF_03017"/>
    </source>
</evidence>
<dbReference type="GO" id="GO:0019441">
    <property type="term" value="P:L-tryptophan catabolic process to kynurenine"/>
    <property type="evidence" value="ECO:0007669"/>
    <property type="project" value="TreeGrafter"/>
</dbReference>
<comment type="function">
    <text evidence="5">Catalyzes the cleavage of L-kynurenine (L-Kyn) and L-3-hydroxykynurenine (L-3OHKyn) into anthranilic acid (AA) and 3-hydroxyanthranilic acid (3-OHAA), respectively.</text>
</comment>
<dbReference type="UniPathway" id="UPA00253">
    <property type="reaction ID" value="UER00329"/>
</dbReference>
<feature type="domain" description="Aminotransferase class V" evidence="6">
    <location>
        <begin position="69"/>
        <end position="150"/>
    </location>
</feature>
<keyword evidence="4 5" id="KW-0663">Pyridoxal phosphate</keyword>
<reference evidence="8" key="1">
    <citation type="journal article" date="2015" name="Genome Announc.">
        <title>Genome sequence of the AIDS-associated pathogen Penicillium marneffei (ATCC18224) and its near taxonomic relative Talaromyces stipitatus (ATCC10500).</title>
        <authorList>
            <person name="Nierman W.C."/>
            <person name="Fedorova-Abrams N.D."/>
            <person name="Andrianopoulos A."/>
        </authorList>
    </citation>
    <scope>NUCLEOTIDE SEQUENCE [LARGE SCALE GENOMIC DNA]</scope>
    <source>
        <strain evidence="8">ATCC 18224 / CBS 334.59 / QM 7333</strain>
    </source>
</reference>
<dbReference type="InterPro" id="IPR010111">
    <property type="entry name" value="Kynureninase"/>
</dbReference>